<name>A0A1J5SIG4_9ZZZZ</name>
<dbReference type="EMBL" id="MLJW01000035">
    <property type="protein sequence ID" value="OIR07691.1"/>
    <property type="molecule type" value="Genomic_DNA"/>
</dbReference>
<organism evidence="1">
    <name type="scientific">mine drainage metagenome</name>
    <dbReference type="NCBI Taxonomy" id="410659"/>
    <lineage>
        <taxon>unclassified sequences</taxon>
        <taxon>metagenomes</taxon>
        <taxon>ecological metagenomes</taxon>
    </lineage>
</organism>
<gene>
    <name evidence="1" type="ORF">GALL_99730</name>
</gene>
<sequence length="142" mass="15679">MPDSHIDVELFAGLRELAESAFPKRCRNCGQEYRSAAEFLAATRPVRADTSGLKQSVGDDGQLIVDLFRNCVCGSTLLESFSNRRDLSEDGIKRRMRFQDMVDKLAAKGCTAEAARSELLKLMRGQPNDLLRLAAQEKAGGK</sequence>
<evidence type="ECO:0000313" key="1">
    <source>
        <dbReference type="EMBL" id="OIR07691.1"/>
    </source>
</evidence>
<protein>
    <submittedName>
        <fullName evidence="1">Uncharacterized protein</fullName>
    </submittedName>
</protein>
<reference evidence="1" key="1">
    <citation type="submission" date="2016-10" db="EMBL/GenBank/DDBJ databases">
        <title>Sequence of Gallionella enrichment culture.</title>
        <authorList>
            <person name="Poehlein A."/>
            <person name="Muehling M."/>
            <person name="Daniel R."/>
        </authorList>
    </citation>
    <scope>NUCLEOTIDE SEQUENCE</scope>
</reference>
<comment type="caution">
    <text evidence="1">The sequence shown here is derived from an EMBL/GenBank/DDBJ whole genome shotgun (WGS) entry which is preliminary data.</text>
</comment>
<proteinExistence type="predicted"/>
<accession>A0A1J5SIG4</accession>
<dbReference type="AlphaFoldDB" id="A0A1J5SIG4"/>